<sequence>MVLFLTPAGQSHRSSPNHQIRVSHRVSRLLHHSADSGGAQHHPQNVRVRGDIRDTQSRGVAVAALAQRQFGVRALQRRRWLWSGYS</sequence>
<dbReference type="Proteomes" id="UP000252519">
    <property type="component" value="Unassembled WGS sequence"/>
</dbReference>
<name>A0A368FXP7_ANCCA</name>
<dbReference type="EMBL" id="JOJR01000706">
    <property type="protein sequence ID" value="RCN35067.1"/>
    <property type="molecule type" value="Genomic_DNA"/>
</dbReference>
<organism evidence="1 2">
    <name type="scientific">Ancylostoma caninum</name>
    <name type="common">Dog hookworm</name>
    <dbReference type="NCBI Taxonomy" id="29170"/>
    <lineage>
        <taxon>Eukaryota</taxon>
        <taxon>Metazoa</taxon>
        <taxon>Ecdysozoa</taxon>
        <taxon>Nematoda</taxon>
        <taxon>Chromadorea</taxon>
        <taxon>Rhabditida</taxon>
        <taxon>Rhabditina</taxon>
        <taxon>Rhabditomorpha</taxon>
        <taxon>Strongyloidea</taxon>
        <taxon>Ancylostomatidae</taxon>
        <taxon>Ancylostomatinae</taxon>
        <taxon>Ancylostoma</taxon>
    </lineage>
</organism>
<reference evidence="1 2" key="1">
    <citation type="submission" date="2014-10" db="EMBL/GenBank/DDBJ databases">
        <title>Draft genome of the hookworm Ancylostoma caninum.</title>
        <authorList>
            <person name="Mitreva M."/>
        </authorList>
    </citation>
    <scope>NUCLEOTIDE SEQUENCE [LARGE SCALE GENOMIC DNA]</scope>
    <source>
        <strain evidence="1 2">Baltimore</strain>
    </source>
</reference>
<evidence type="ECO:0000313" key="2">
    <source>
        <dbReference type="Proteomes" id="UP000252519"/>
    </source>
</evidence>
<comment type="caution">
    <text evidence="1">The sequence shown here is derived from an EMBL/GenBank/DDBJ whole genome shotgun (WGS) entry which is preliminary data.</text>
</comment>
<evidence type="ECO:0000313" key="1">
    <source>
        <dbReference type="EMBL" id="RCN35067.1"/>
    </source>
</evidence>
<gene>
    <name evidence="1" type="ORF">ANCCAN_19098</name>
</gene>
<dbReference type="AlphaFoldDB" id="A0A368FXP7"/>
<proteinExistence type="predicted"/>
<accession>A0A368FXP7</accession>
<protein>
    <submittedName>
        <fullName evidence="1">Uncharacterized protein</fullName>
    </submittedName>
</protein>
<keyword evidence="2" id="KW-1185">Reference proteome</keyword>